<comment type="caution">
    <text evidence="3">The sequence shown here is derived from an EMBL/GenBank/DDBJ whole genome shotgun (WGS) entry which is preliminary data.</text>
</comment>
<dbReference type="Gene3D" id="1.10.287.1490">
    <property type="match status" value="1"/>
</dbReference>
<feature type="compositionally biased region" description="Basic and acidic residues" evidence="2">
    <location>
        <begin position="1"/>
        <end position="10"/>
    </location>
</feature>
<gene>
    <name evidence="3" type="ORF">QBC46DRAFT_459771</name>
</gene>
<name>A0AAN6S444_9PEZI</name>
<evidence type="ECO:0000313" key="3">
    <source>
        <dbReference type="EMBL" id="KAK3939288.1"/>
    </source>
</evidence>
<dbReference type="Proteomes" id="UP001303473">
    <property type="component" value="Unassembled WGS sequence"/>
</dbReference>
<proteinExistence type="predicted"/>
<dbReference type="AlphaFoldDB" id="A0AAN6S444"/>
<reference evidence="4" key="1">
    <citation type="journal article" date="2023" name="Mol. Phylogenet. Evol.">
        <title>Genome-scale phylogeny and comparative genomics of the fungal order Sordariales.</title>
        <authorList>
            <person name="Hensen N."/>
            <person name="Bonometti L."/>
            <person name="Westerberg I."/>
            <person name="Brannstrom I.O."/>
            <person name="Guillou S."/>
            <person name="Cros-Aarteil S."/>
            <person name="Calhoun S."/>
            <person name="Haridas S."/>
            <person name="Kuo A."/>
            <person name="Mondo S."/>
            <person name="Pangilinan J."/>
            <person name="Riley R."/>
            <person name="LaButti K."/>
            <person name="Andreopoulos B."/>
            <person name="Lipzen A."/>
            <person name="Chen C."/>
            <person name="Yan M."/>
            <person name="Daum C."/>
            <person name="Ng V."/>
            <person name="Clum A."/>
            <person name="Steindorff A."/>
            <person name="Ohm R.A."/>
            <person name="Martin F."/>
            <person name="Silar P."/>
            <person name="Natvig D.O."/>
            <person name="Lalanne C."/>
            <person name="Gautier V."/>
            <person name="Ament-Velasquez S.L."/>
            <person name="Kruys A."/>
            <person name="Hutchinson M.I."/>
            <person name="Powell A.J."/>
            <person name="Barry K."/>
            <person name="Miller A.N."/>
            <person name="Grigoriev I.V."/>
            <person name="Debuchy R."/>
            <person name="Gladieux P."/>
            <person name="Hiltunen Thoren M."/>
            <person name="Johannesson H."/>
        </authorList>
    </citation>
    <scope>NUCLEOTIDE SEQUENCE [LARGE SCALE GENOMIC DNA]</scope>
    <source>
        <strain evidence="4">CBS 340.73</strain>
    </source>
</reference>
<evidence type="ECO:0000313" key="4">
    <source>
        <dbReference type="Proteomes" id="UP001303473"/>
    </source>
</evidence>
<evidence type="ECO:0000256" key="2">
    <source>
        <dbReference type="SAM" id="MobiDB-lite"/>
    </source>
</evidence>
<protein>
    <submittedName>
        <fullName evidence="3">Uncharacterized protein</fullName>
    </submittedName>
</protein>
<sequence>MSMDDLRAAFEGEPPQTVHTHENVPPPRPEKIPVQTNAGTIPLEKMKKQYGRSRSNHERRHTRESLAGGDGADVAIEGGEKSHRSRRERSAEGSPPRPSFTQNLVLDPTTLDAQQAHYQDSNLRPGKSQDDIDVLRRTSHRDDEEVHLLREQVEHLRERLGAANKRVYQVQHAAEKQVTEAENRAEQAERVVEELELQIKSSLEEVATGTDTLADAFEELKSENKGLKAELDEARSHIFSLQPYRKDLTPEEVGRDFDDLVSSVTDWVTKIVEPIIDDPDRVEDVLAGAKKRPNDAQKLRRYMNHYADLLNGSMFPDTDIDILIAVAMRYLYDNVFQHILIGHLRGVGEVLGFVEASMQTNVEPKRDLFAVRTWRSEAMNAVICSPDYERARATRAKELTIELVGLFKLFFKGGSWNNVCVTCHDEVISPAIELHEKLLTATHHFYLDINPYIVHNSRQEWDMSPDFLDNLHKLKCENILQNRKPFNIARMEPKPTRDQLHTDLTNVVTIVPALNMRQVGKGDAIKEPTVVRMQHMLVAWGTEEKRDKFAANNSERTMLNRLCFPPREKQDKSSDGGTWGGWKGMTNFL</sequence>
<organism evidence="3 4">
    <name type="scientific">Diplogelasinospora grovesii</name>
    <dbReference type="NCBI Taxonomy" id="303347"/>
    <lineage>
        <taxon>Eukaryota</taxon>
        <taxon>Fungi</taxon>
        <taxon>Dikarya</taxon>
        <taxon>Ascomycota</taxon>
        <taxon>Pezizomycotina</taxon>
        <taxon>Sordariomycetes</taxon>
        <taxon>Sordariomycetidae</taxon>
        <taxon>Sordariales</taxon>
        <taxon>Diplogelasinosporaceae</taxon>
        <taxon>Diplogelasinospora</taxon>
    </lineage>
</organism>
<accession>A0AAN6S444</accession>
<keyword evidence="1" id="KW-0175">Coiled coil</keyword>
<feature type="region of interest" description="Disordered" evidence="2">
    <location>
        <begin position="1"/>
        <end position="103"/>
    </location>
</feature>
<keyword evidence="4" id="KW-1185">Reference proteome</keyword>
<feature type="coiled-coil region" evidence="1">
    <location>
        <begin position="146"/>
        <end position="237"/>
    </location>
</feature>
<dbReference type="EMBL" id="MU853814">
    <property type="protein sequence ID" value="KAK3939288.1"/>
    <property type="molecule type" value="Genomic_DNA"/>
</dbReference>
<evidence type="ECO:0000256" key="1">
    <source>
        <dbReference type="SAM" id="Coils"/>
    </source>
</evidence>